<dbReference type="Proteomes" id="UP001302321">
    <property type="component" value="Unassembled WGS sequence"/>
</dbReference>
<evidence type="ECO:0000256" key="1">
    <source>
        <dbReference type="RuleBase" id="RU363098"/>
    </source>
</evidence>
<evidence type="ECO:0000313" key="4">
    <source>
        <dbReference type="Proteomes" id="UP001302321"/>
    </source>
</evidence>
<organism evidence="3 4">
    <name type="scientific">Triangularia setosa</name>
    <dbReference type="NCBI Taxonomy" id="2587417"/>
    <lineage>
        <taxon>Eukaryota</taxon>
        <taxon>Fungi</taxon>
        <taxon>Dikarya</taxon>
        <taxon>Ascomycota</taxon>
        <taxon>Pezizomycotina</taxon>
        <taxon>Sordariomycetes</taxon>
        <taxon>Sordariomycetidae</taxon>
        <taxon>Sordariales</taxon>
        <taxon>Podosporaceae</taxon>
        <taxon>Triangularia</taxon>
    </lineage>
</organism>
<feature type="domain" description="RDRP core" evidence="2">
    <location>
        <begin position="4"/>
        <end position="72"/>
    </location>
</feature>
<dbReference type="PANTHER" id="PTHR23079:SF55">
    <property type="entry name" value="RNA-DIRECTED RNA POLYMERASE"/>
    <property type="match status" value="1"/>
</dbReference>
<dbReference type="EMBL" id="MU866653">
    <property type="protein sequence ID" value="KAK4171061.1"/>
    <property type="molecule type" value="Genomic_DNA"/>
</dbReference>
<reference evidence="3" key="1">
    <citation type="journal article" date="2023" name="Mol. Phylogenet. Evol.">
        <title>Genome-scale phylogeny and comparative genomics of the fungal order Sordariales.</title>
        <authorList>
            <person name="Hensen N."/>
            <person name="Bonometti L."/>
            <person name="Westerberg I."/>
            <person name="Brannstrom I.O."/>
            <person name="Guillou S."/>
            <person name="Cros-Aarteil S."/>
            <person name="Calhoun S."/>
            <person name="Haridas S."/>
            <person name="Kuo A."/>
            <person name="Mondo S."/>
            <person name="Pangilinan J."/>
            <person name="Riley R."/>
            <person name="LaButti K."/>
            <person name="Andreopoulos B."/>
            <person name="Lipzen A."/>
            <person name="Chen C."/>
            <person name="Yan M."/>
            <person name="Daum C."/>
            <person name="Ng V."/>
            <person name="Clum A."/>
            <person name="Steindorff A."/>
            <person name="Ohm R.A."/>
            <person name="Martin F."/>
            <person name="Silar P."/>
            <person name="Natvig D.O."/>
            <person name="Lalanne C."/>
            <person name="Gautier V."/>
            <person name="Ament-Velasquez S.L."/>
            <person name="Kruys A."/>
            <person name="Hutchinson M.I."/>
            <person name="Powell A.J."/>
            <person name="Barry K."/>
            <person name="Miller A.N."/>
            <person name="Grigoriev I.V."/>
            <person name="Debuchy R."/>
            <person name="Gladieux P."/>
            <person name="Hiltunen Thoren M."/>
            <person name="Johannesson H."/>
        </authorList>
    </citation>
    <scope>NUCLEOTIDE SEQUENCE</scope>
    <source>
        <strain evidence="3">CBS 892.96</strain>
    </source>
</reference>
<dbReference type="Pfam" id="PF05183">
    <property type="entry name" value="RdRP"/>
    <property type="match status" value="2"/>
</dbReference>
<dbReference type="InterPro" id="IPR007855">
    <property type="entry name" value="RDRP"/>
</dbReference>
<name>A0AAN6VYV2_9PEZI</name>
<keyword evidence="1" id="KW-0694">RNA-binding</keyword>
<sequence length="241" mass="27422">MVIHPDRVEDIPDIETAGYIFTNGCGLTSPILVQELARRDRIVFRNSRYNPSVFQIRYCGYKGVIKVDPTMPRPTNNTAFKFLSYVNMPELAERVLIEDNLDQVQSKIKALVKAEYGKMLNKRDEQKYRILIPQSRLLFGVCDVWNVLKEGECAVKITLFEGGQPVVLKGMEVLVTRNPCLHPRDMQRFKVVEQPKLAHLTDCIVFSCRGRRPAADLMSWGDLDGDTCMDIIPSTMSKPAN</sequence>
<feature type="domain" description="RDRP core" evidence="2">
    <location>
        <begin position="87"/>
        <end position="229"/>
    </location>
</feature>
<dbReference type="GO" id="GO:0030422">
    <property type="term" value="P:siRNA processing"/>
    <property type="evidence" value="ECO:0007669"/>
    <property type="project" value="TreeGrafter"/>
</dbReference>
<dbReference type="GO" id="GO:0003968">
    <property type="term" value="F:RNA-directed RNA polymerase activity"/>
    <property type="evidence" value="ECO:0007669"/>
    <property type="project" value="UniProtKB-KW"/>
</dbReference>
<keyword evidence="1" id="KW-0808">Transferase</keyword>
<evidence type="ECO:0000259" key="2">
    <source>
        <dbReference type="Pfam" id="PF05183"/>
    </source>
</evidence>
<comment type="caution">
    <text evidence="3">The sequence shown here is derived from an EMBL/GenBank/DDBJ whole genome shotgun (WGS) entry which is preliminary data.</text>
</comment>
<comment type="similarity">
    <text evidence="1">Belongs to the RdRP family.</text>
</comment>
<keyword evidence="1" id="KW-0548">Nucleotidyltransferase</keyword>
<dbReference type="GO" id="GO:0003723">
    <property type="term" value="F:RNA binding"/>
    <property type="evidence" value="ECO:0007669"/>
    <property type="project" value="UniProtKB-KW"/>
</dbReference>
<dbReference type="PANTHER" id="PTHR23079">
    <property type="entry name" value="RNA-DEPENDENT RNA POLYMERASE"/>
    <property type="match status" value="1"/>
</dbReference>
<reference evidence="3" key="2">
    <citation type="submission" date="2023-05" db="EMBL/GenBank/DDBJ databases">
        <authorList>
            <consortium name="Lawrence Berkeley National Laboratory"/>
            <person name="Steindorff A."/>
            <person name="Hensen N."/>
            <person name="Bonometti L."/>
            <person name="Westerberg I."/>
            <person name="Brannstrom I.O."/>
            <person name="Guillou S."/>
            <person name="Cros-Aarteil S."/>
            <person name="Calhoun S."/>
            <person name="Haridas S."/>
            <person name="Kuo A."/>
            <person name="Mondo S."/>
            <person name="Pangilinan J."/>
            <person name="Riley R."/>
            <person name="Labutti K."/>
            <person name="Andreopoulos B."/>
            <person name="Lipzen A."/>
            <person name="Chen C."/>
            <person name="Yanf M."/>
            <person name="Daum C."/>
            <person name="Ng V."/>
            <person name="Clum A."/>
            <person name="Ohm R."/>
            <person name="Martin F."/>
            <person name="Silar P."/>
            <person name="Natvig D."/>
            <person name="Lalanne C."/>
            <person name="Gautier V."/>
            <person name="Ament-Velasquez S.L."/>
            <person name="Kruys A."/>
            <person name="Hutchinson M.I."/>
            <person name="Powell A.J."/>
            <person name="Barry K."/>
            <person name="Miller A.N."/>
            <person name="Grigoriev I.V."/>
            <person name="Debuchy R."/>
            <person name="Gladieux P."/>
            <person name="Thoren M.H."/>
            <person name="Johannesson H."/>
        </authorList>
    </citation>
    <scope>NUCLEOTIDE SEQUENCE</scope>
    <source>
        <strain evidence="3">CBS 892.96</strain>
    </source>
</reference>
<evidence type="ECO:0000313" key="3">
    <source>
        <dbReference type="EMBL" id="KAK4171061.1"/>
    </source>
</evidence>
<dbReference type="InterPro" id="IPR057596">
    <property type="entry name" value="RDRP_core"/>
</dbReference>
<protein>
    <recommendedName>
        <fullName evidence="1">RNA-dependent RNA polymerase</fullName>
        <ecNumber evidence="1">2.7.7.48</ecNumber>
    </recommendedName>
</protein>
<dbReference type="EC" id="2.7.7.48" evidence="1"/>
<gene>
    <name evidence="3" type="ORF">QBC36DRAFT_350615</name>
</gene>
<keyword evidence="4" id="KW-1185">Reference proteome</keyword>
<dbReference type="AlphaFoldDB" id="A0AAN6VYV2"/>
<accession>A0AAN6VYV2</accession>
<proteinExistence type="inferred from homology"/>
<keyword evidence="1 3" id="KW-0696">RNA-directed RNA polymerase</keyword>
<dbReference type="GO" id="GO:0031380">
    <property type="term" value="C:nuclear RNA-directed RNA polymerase complex"/>
    <property type="evidence" value="ECO:0007669"/>
    <property type="project" value="TreeGrafter"/>
</dbReference>
<comment type="catalytic activity">
    <reaction evidence="1">
        <text>RNA(n) + a ribonucleoside 5'-triphosphate = RNA(n+1) + diphosphate</text>
        <dbReference type="Rhea" id="RHEA:21248"/>
        <dbReference type="Rhea" id="RHEA-COMP:14527"/>
        <dbReference type="Rhea" id="RHEA-COMP:17342"/>
        <dbReference type="ChEBI" id="CHEBI:33019"/>
        <dbReference type="ChEBI" id="CHEBI:61557"/>
        <dbReference type="ChEBI" id="CHEBI:140395"/>
        <dbReference type="EC" id="2.7.7.48"/>
    </reaction>
</comment>